<dbReference type="Pfam" id="PF00067">
    <property type="entry name" value="p450"/>
    <property type="match status" value="1"/>
</dbReference>
<dbReference type="InterPro" id="IPR036396">
    <property type="entry name" value="Cyt_P450_sf"/>
</dbReference>
<dbReference type="GO" id="GO:0044550">
    <property type="term" value="P:secondary metabolite biosynthetic process"/>
    <property type="evidence" value="ECO:0007669"/>
    <property type="project" value="UniProtKB-ARBA"/>
</dbReference>
<evidence type="ECO:0000313" key="4">
    <source>
        <dbReference type="Proteomes" id="UP000541444"/>
    </source>
</evidence>
<dbReference type="Proteomes" id="UP000541444">
    <property type="component" value="Unassembled WGS sequence"/>
</dbReference>
<dbReference type="InterPro" id="IPR002401">
    <property type="entry name" value="Cyt_P450_E_grp-I"/>
</dbReference>
<comment type="similarity">
    <text evidence="1">Belongs to the cytochrome P450 family.</text>
</comment>
<evidence type="ECO:0008006" key="5">
    <source>
        <dbReference type="Google" id="ProtNLM"/>
    </source>
</evidence>
<dbReference type="Gene3D" id="1.10.630.10">
    <property type="entry name" value="Cytochrome P450"/>
    <property type="match status" value="1"/>
</dbReference>
<dbReference type="SUPFAM" id="SSF48264">
    <property type="entry name" value="Cytochrome P450"/>
    <property type="match status" value="1"/>
</dbReference>
<sequence length="99" mass="11429">MHAPKHTIVFVNIWGITRDSKIWTDPYVFKPERFIGNDMDVKGQDFELLPFGAVRRSCVGMPFGHRMVQYAVASMLHAFEWDFPAELLEDTTERVGLTI</sequence>
<gene>
    <name evidence="3" type="ORF">GIB67_005151</name>
</gene>
<comment type="caution">
    <text evidence="3">The sequence shown here is derived from an EMBL/GenBank/DDBJ whole genome shotgun (WGS) entry which is preliminary data.</text>
</comment>
<dbReference type="EMBL" id="JACGCM010000692">
    <property type="protein sequence ID" value="KAF6168539.1"/>
    <property type="molecule type" value="Genomic_DNA"/>
</dbReference>
<name>A0A7J7NMW8_9MAGN</name>
<dbReference type="GO" id="GO:0005506">
    <property type="term" value="F:iron ion binding"/>
    <property type="evidence" value="ECO:0007669"/>
    <property type="project" value="InterPro"/>
</dbReference>
<keyword evidence="2" id="KW-0349">Heme</keyword>
<protein>
    <recommendedName>
        <fullName evidence="5">Cytochrome P450</fullName>
    </recommendedName>
</protein>
<dbReference type="GO" id="GO:0016705">
    <property type="term" value="F:oxidoreductase activity, acting on paired donors, with incorporation or reduction of molecular oxygen"/>
    <property type="evidence" value="ECO:0007669"/>
    <property type="project" value="InterPro"/>
</dbReference>
<organism evidence="3 4">
    <name type="scientific">Kingdonia uniflora</name>
    <dbReference type="NCBI Taxonomy" id="39325"/>
    <lineage>
        <taxon>Eukaryota</taxon>
        <taxon>Viridiplantae</taxon>
        <taxon>Streptophyta</taxon>
        <taxon>Embryophyta</taxon>
        <taxon>Tracheophyta</taxon>
        <taxon>Spermatophyta</taxon>
        <taxon>Magnoliopsida</taxon>
        <taxon>Ranunculales</taxon>
        <taxon>Circaeasteraceae</taxon>
        <taxon>Kingdonia</taxon>
    </lineage>
</organism>
<dbReference type="OrthoDB" id="6764281at2759"/>
<evidence type="ECO:0000256" key="2">
    <source>
        <dbReference type="PIRSR" id="PIRSR602401-1"/>
    </source>
</evidence>
<keyword evidence="2" id="KW-0479">Metal-binding</keyword>
<dbReference type="PANTHER" id="PTHR47950">
    <property type="entry name" value="CYTOCHROME P450, FAMILY 76, SUBFAMILY C, POLYPEPTIDE 5-RELATED"/>
    <property type="match status" value="1"/>
</dbReference>
<dbReference type="InterPro" id="IPR001128">
    <property type="entry name" value="Cyt_P450"/>
</dbReference>
<dbReference type="GO" id="GO:0004497">
    <property type="term" value="F:monooxygenase activity"/>
    <property type="evidence" value="ECO:0007669"/>
    <property type="project" value="InterPro"/>
</dbReference>
<dbReference type="AlphaFoldDB" id="A0A7J7NMW8"/>
<keyword evidence="2" id="KW-0408">Iron</keyword>
<feature type="binding site" description="axial binding residue" evidence="2">
    <location>
        <position position="58"/>
    </location>
    <ligand>
        <name>heme</name>
        <dbReference type="ChEBI" id="CHEBI:30413"/>
    </ligand>
    <ligandPart>
        <name>Fe</name>
        <dbReference type="ChEBI" id="CHEBI:18248"/>
    </ligandPart>
</feature>
<keyword evidence="4" id="KW-1185">Reference proteome</keyword>
<accession>A0A7J7NMW8</accession>
<reference evidence="3 4" key="1">
    <citation type="journal article" date="2020" name="IScience">
        <title>Genome Sequencing of the Endangered Kingdonia uniflora (Circaeasteraceae, Ranunculales) Reveals Potential Mechanisms of Evolutionary Specialization.</title>
        <authorList>
            <person name="Sun Y."/>
            <person name="Deng T."/>
            <person name="Zhang A."/>
            <person name="Moore M.J."/>
            <person name="Landis J.B."/>
            <person name="Lin N."/>
            <person name="Zhang H."/>
            <person name="Zhang X."/>
            <person name="Huang J."/>
            <person name="Zhang X."/>
            <person name="Sun H."/>
            <person name="Wang H."/>
        </authorList>
    </citation>
    <scope>NUCLEOTIDE SEQUENCE [LARGE SCALE GENOMIC DNA]</scope>
    <source>
        <strain evidence="3">TB1705</strain>
        <tissue evidence="3">Leaf</tissue>
    </source>
</reference>
<evidence type="ECO:0000256" key="1">
    <source>
        <dbReference type="ARBA" id="ARBA00010617"/>
    </source>
</evidence>
<dbReference type="GO" id="GO:0020037">
    <property type="term" value="F:heme binding"/>
    <property type="evidence" value="ECO:0007669"/>
    <property type="project" value="InterPro"/>
</dbReference>
<proteinExistence type="inferred from homology"/>
<comment type="cofactor">
    <cofactor evidence="2">
        <name>heme</name>
        <dbReference type="ChEBI" id="CHEBI:30413"/>
    </cofactor>
</comment>
<dbReference type="PRINTS" id="PR00463">
    <property type="entry name" value="EP450I"/>
</dbReference>
<evidence type="ECO:0000313" key="3">
    <source>
        <dbReference type="EMBL" id="KAF6168539.1"/>
    </source>
</evidence>
<dbReference type="PANTHER" id="PTHR47950:SF41">
    <property type="entry name" value="(S)-N-METHYLCOCLAURINE 3'-HYDROXYLASE ISOZYME 2-RELATED"/>
    <property type="match status" value="1"/>
</dbReference>